<dbReference type="PANTHER" id="PTHR43040">
    <property type="entry name" value="RIBONUCLEASE D"/>
    <property type="match status" value="1"/>
</dbReference>
<dbReference type="InterPro" id="IPR036397">
    <property type="entry name" value="RNaseH_sf"/>
</dbReference>
<dbReference type="InterPro" id="IPR002562">
    <property type="entry name" value="3'-5'_exonuclease_dom"/>
</dbReference>
<dbReference type="PANTHER" id="PTHR43040:SF1">
    <property type="entry name" value="RIBONUCLEASE D"/>
    <property type="match status" value="1"/>
</dbReference>
<organism evidence="2 3">
    <name type="scientific">Orbilia javanica</name>
    <dbReference type="NCBI Taxonomy" id="47235"/>
    <lineage>
        <taxon>Eukaryota</taxon>
        <taxon>Fungi</taxon>
        <taxon>Dikarya</taxon>
        <taxon>Ascomycota</taxon>
        <taxon>Pezizomycotina</taxon>
        <taxon>Orbiliomycetes</taxon>
        <taxon>Orbiliales</taxon>
        <taxon>Orbiliaceae</taxon>
        <taxon>Orbilia</taxon>
    </lineage>
</organism>
<reference evidence="2 3" key="1">
    <citation type="submission" date="2019-10" db="EMBL/GenBank/DDBJ databases">
        <authorList>
            <person name="Palmer J.M."/>
        </authorList>
    </citation>
    <scope>NUCLEOTIDE SEQUENCE [LARGE SCALE GENOMIC DNA]</scope>
    <source>
        <strain evidence="2 3">TWF718</strain>
    </source>
</reference>
<dbReference type="GO" id="GO:0008408">
    <property type="term" value="F:3'-5' exonuclease activity"/>
    <property type="evidence" value="ECO:0007669"/>
    <property type="project" value="InterPro"/>
</dbReference>
<dbReference type="InterPro" id="IPR012337">
    <property type="entry name" value="RNaseH-like_sf"/>
</dbReference>
<evidence type="ECO:0000313" key="2">
    <source>
        <dbReference type="EMBL" id="KAK6339254.1"/>
    </source>
</evidence>
<sequence length="261" mass="29385">MAPPESTFVDTVEGISTLLSSVPRGPVPGPSIFIDLEGVNLCRDGSISILQLFISTIPHIYIIDIHTLGNLAFTTPSATDESVTLKSILEDPGVPVVFYDIRSDNDALYHHFNIQISNVVDLQLYELATRSGPGFRNNRRYLNGLSRAILENANLSLAEASRMDRVKQIGVGLFAPEKGGSYEVFNRRPLPAELLEYCVQDVQYLPVLLRFFSQRLERMDKRWMEMIRVETEARIALCRNAIFPKGRQNALAPVSFQRFVR</sequence>
<dbReference type="AlphaFoldDB" id="A0AAN8ML67"/>
<dbReference type="GO" id="GO:0006139">
    <property type="term" value="P:nucleobase-containing compound metabolic process"/>
    <property type="evidence" value="ECO:0007669"/>
    <property type="project" value="InterPro"/>
</dbReference>
<comment type="caution">
    <text evidence="2">The sequence shown here is derived from an EMBL/GenBank/DDBJ whole genome shotgun (WGS) entry which is preliminary data.</text>
</comment>
<dbReference type="Pfam" id="PF01612">
    <property type="entry name" value="DNA_pol_A_exo1"/>
    <property type="match status" value="1"/>
</dbReference>
<dbReference type="GO" id="GO:0003676">
    <property type="term" value="F:nucleic acid binding"/>
    <property type="evidence" value="ECO:0007669"/>
    <property type="project" value="InterPro"/>
</dbReference>
<accession>A0AAN8ML67</accession>
<protein>
    <recommendedName>
        <fullName evidence="1">3'-5' exonuclease domain-containing protein</fullName>
    </recommendedName>
</protein>
<dbReference type="EMBL" id="JAVHNR010000006">
    <property type="protein sequence ID" value="KAK6339254.1"/>
    <property type="molecule type" value="Genomic_DNA"/>
</dbReference>
<evidence type="ECO:0000259" key="1">
    <source>
        <dbReference type="Pfam" id="PF01612"/>
    </source>
</evidence>
<keyword evidence="3" id="KW-1185">Reference proteome</keyword>
<dbReference type="Proteomes" id="UP001313282">
    <property type="component" value="Unassembled WGS sequence"/>
</dbReference>
<evidence type="ECO:0000313" key="3">
    <source>
        <dbReference type="Proteomes" id="UP001313282"/>
    </source>
</evidence>
<proteinExistence type="predicted"/>
<gene>
    <name evidence="2" type="ORF">TWF718_008676</name>
</gene>
<name>A0AAN8ML67_9PEZI</name>
<feature type="domain" description="3'-5' exonuclease" evidence="1">
    <location>
        <begin position="58"/>
        <end position="216"/>
    </location>
</feature>
<dbReference type="SUPFAM" id="SSF53098">
    <property type="entry name" value="Ribonuclease H-like"/>
    <property type="match status" value="1"/>
</dbReference>
<dbReference type="Gene3D" id="3.30.420.10">
    <property type="entry name" value="Ribonuclease H-like superfamily/Ribonuclease H"/>
    <property type="match status" value="1"/>
</dbReference>